<name>A0A7K0DZU0_9NOCA</name>
<dbReference type="GO" id="GO:0015276">
    <property type="term" value="F:ligand-gated monoatomic ion channel activity"/>
    <property type="evidence" value="ECO:0007669"/>
    <property type="project" value="InterPro"/>
</dbReference>
<dbReference type="GO" id="GO:0006865">
    <property type="term" value="P:amino acid transport"/>
    <property type="evidence" value="ECO:0007669"/>
    <property type="project" value="TreeGrafter"/>
</dbReference>
<evidence type="ECO:0000256" key="5">
    <source>
        <dbReference type="SAM" id="SignalP"/>
    </source>
</evidence>
<dbReference type="GO" id="GO:0016020">
    <property type="term" value="C:membrane"/>
    <property type="evidence" value="ECO:0007669"/>
    <property type="project" value="InterPro"/>
</dbReference>
<dbReference type="PROSITE" id="PS51257">
    <property type="entry name" value="PROKAR_LIPOPROTEIN"/>
    <property type="match status" value="1"/>
</dbReference>
<dbReference type="InterPro" id="IPR001638">
    <property type="entry name" value="Solute-binding_3/MltF_N"/>
</dbReference>
<keyword evidence="2" id="KW-0813">Transport</keyword>
<dbReference type="EMBL" id="WEGI01000016">
    <property type="protein sequence ID" value="MQY31047.1"/>
    <property type="molecule type" value="Genomic_DNA"/>
</dbReference>
<evidence type="ECO:0000256" key="4">
    <source>
        <dbReference type="SAM" id="MobiDB-lite"/>
    </source>
</evidence>
<dbReference type="CDD" id="cd13690">
    <property type="entry name" value="PBP2_GluB"/>
    <property type="match status" value="1"/>
</dbReference>
<evidence type="ECO:0000313" key="9">
    <source>
        <dbReference type="Proteomes" id="UP000431401"/>
    </source>
</evidence>
<feature type="region of interest" description="Disordered" evidence="4">
    <location>
        <begin position="25"/>
        <end position="79"/>
    </location>
</feature>
<evidence type="ECO:0000256" key="3">
    <source>
        <dbReference type="ARBA" id="ARBA00022729"/>
    </source>
</evidence>
<proteinExistence type="inferred from homology"/>
<dbReference type="RefSeq" id="WP_319943895.1">
    <property type="nucleotide sequence ID" value="NZ_WEGI01000016.1"/>
</dbReference>
<evidence type="ECO:0008006" key="10">
    <source>
        <dbReference type="Google" id="ProtNLM"/>
    </source>
</evidence>
<feature type="signal peptide" evidence="5">
    <location>
        <begin position="1"/>
        <end position="24"/>
    </location>
</feature>
<dbReference type="GO" id="GO:0030288">
    <property type="term" value="C:outer membrane-bounded periplasmic space"/>
    <property type="evidence" value="ECO:0007669"/>
    <property type="project" value="TreeGrafter"/>
</dbReference>
<dbReference type="GO" id="GO:0005576">
    <property type="term" value="C:extracellular region"/>
    <property type="evidence" value="ECO:0007669"/>
    <property type="project" value="TreeGrafter"/>
</dbReference>
<evidence type="ECO:0000259" key="7">
    <source>
        <dbReference type="SMART" id="SM00079"/>
    </source>
</evidence>
<dbReference type="SMART" id="SM00062">
    <property type="entry name" value="PBPb"/>
    <property type="match status" value="1"/>
</dbReference>
<feature type="chain" id="PRO_5029509287" description="ABC transporter substrate-binding protein" evidence="5">
    <location>
        <begin position="25"/>
        <end position="322"/>
    </location>
</feature>
<dbReference type="PANTHER" id="PTHR30085:SF6">
    <property type="entry name" value="ABC TRANSPORTER GLUTAMINE-BINDING PROTEIN GLNH"/>
    <property type="match status" value="1"/>
</dbReference>
<dbReference type="SUPFAM" id="SSF53850">
    <property type="entry name" value="Periplasmic binding protein-like II"/>
    <property type="match status" value="1"/>
</dbReference>
<comment type="caution">
    <text evidence="8">The sequence shown here is derived from an EMBL/GenBank/DDBJ whole genome shotgun (WGS) entry which is preliminary data.</text>
</comment>
<sequence>MRPGRRAVLPVLLVAAALAGGCRAEPEVMPPTRTDSYVEPPLPARARSEQSRAPAAPPQRCGDVTASLRPSTDVSGPTLTTIRTRGRLVVGLDIGSNLFSFRDPLTGALAGFDVDIAREIARDLFGSTDRIEFRILGAGDRESALRQHTVDVVVKTMTITCERRRYASFSSPYLLAHQRILALRPSRITGLAELAGKRVCVVEGTTSIDRMHREQPAATMLSVPTLSDCLVVLQQGQVDAVTTDNVLLAGLAVQDPFTRMVGGTLSDEPYGVGIPSGADDLVRFVNHTLERIRIDGTWERLYQRWLASLGPSPGPPTPTYRD</sequence>
<accession>A0A7K0DZU0</accession>
<dbReference type="InterPro" id="IPR051455">
    <property type="entry name" value="Bact_solute-bind_prot3"/>
</dbReference>
<dbReference type="AlphaFoldDB" id="A0A7K0DZU0"/>
<reference evidence="8 9" key="1">
    <citation type="submission" date="2019-10" db="EMBL/GenBank/DDBJ databases">
        <title>Nocardia macrotermitis sp. nov. and Nocardia aurantia sp. nov., isolated from the gut of fungus growing-termite Macrotermes natalensis.</title>
        <authorList>
            <person name="Benndorf R."/>
            <person name="Schwitalla J."/>
            <person name="Martin K."/>
            <person name="De Beer W."/>
            <person name="Kaster A.-K."/>
            <person name="Vollmers J."/>
            <person name="Poulsen M."/>
            <person name="Beemelmanns C."/>
        </authorList>
    </citation>
    <scope>NUCLEOTIDE SEQUENCE [LARGE SCALE GENOMIC DNA]</scope>
    <source>
        <strain evidence="8 9">RB56</strain>
    </source>
</reference>
<evidence type="ECO:0000259" key="6">
    <source>
        <dbReference type="SMART" id="SM00062"/>
    </source>
</evidence>
<dbReference type="PANTHER" id="PTHR30085">
    <property type="entry name" value="AMINO ACID ABC TRANSPORTER PERMEASE"/>
    <property type="match status" value="1"/>
</dbReference>
<feature type="domain" description="Solute-binding protein family 3/N-terminal" evidence="6">
    <location>
        <begin position="87"/>
        <end position="309"/>
    </location>
</feature>
<dbReference type="InterPro" id="IPR001320">
    <property type="entry name" value="Iontro_rcpt_C"/>
</dbReference>
<feature type="domain" description="Ionotropic glutamate receptor C-terminal" evidence="7">
    <location>
        <begin position="87"/>
        <end position="308"/>
    </location>
</feature>
<comment type="similarity">
    <text evidence="1">Belongs to the bacterial solute-binding protein 3 family.</text>
</comment>
<gene>
    <name evidence="8" type="ORF">NRB56_66530</name>
</gene>
<dbReference type="Gene3D" id="3.40.190.10">
    <property type="entry name" value="Periplasmic binding protein-like II"/>
    <property type="match status" value="2"/>
</dbReference>
<organism evidence="8 9">
    <name type="scientific">Nocardia aurantia</name>
    <dbReference type="NCBI Taxonomy" id="2585199"/>
    <lineage>
        <taxon>Bacteria</taxon>
        <taxon>Bacillati</taxon>
        <taxon>Actinomycetota</taxon>
        <taxon>Actinomycetes</taxon>
        <taxon>Mycobacteriales</taxon>
        <taxon>Nocardiaceae</taxon>
        <taxon>Nocardia</taxon>
    </lineage>
</organism>
<evidence type="ECO:0000256" key="2">
    <source>
        <dbReference type="ARBA" id="ARBA00022448"/>
    </source>
</evidence>
<dbReference type="Proteomes" id="UP000431401">
    <property type="component" value="Unassembled WGS sequence"/>
</dbReference>
<evidence type="ECO:0000256" key="1">
    <source>
        <dbReference type="ARBA" id="ARBA00010333"/>
    </source>
</evidence>
<dbReference type="SMART" id="SM00079">
    <property type="entry name" value="PBPe"/>
    <property type="match status" value="1"/>
</dbReference>
<protein>
    <recommendedName>
        <fullName evidence="10">ABC transporter substrate-binding protein</fullName>
    </recommendedName>
</protein>
<evidence type="ECO:0000313" key="8">
    <source>
        <dbReference type="EMBL" id="MQY31047.1"/>
    </source>
</evidence>
<feature type="compositionally biased region" description="Polar residues" evidence="4">
    <location>
        <begin position="68"/>
        <end position="79"/>
    </location>
</feature>
<dbReference type="Pfam" id="PF00497">
    <property type="entry name" value="SBP_bac_3"/>
    <property type="match status" value="1"/>
</dbReference>
<keyword evidence="3 5" id="KW-0732">Signal</keyword>
<keyword evidence="9" id="KW-1185">Reference proteome</keyword>